<evidence type="ECO:0000313" key="3">
    <source>
        <dbReference type="Proteomes" id="UP000661696"/>
    </source>
</evidence>
<feature type="chain" id="PRO_5045401851" description="YD repeat-containing protein" evidence="1">
    <location>
        <begin position="21"/>
        <end position="276"/>
    </location>
</feature>
<name>A0ABS1QGD1_9FLAO</name>
<organism evidence="2 3">
    <name type="scientific">Chryseobacterium endalhagicum</name>
    <dbReference type="NCBI Taxonomy" id="2797638"/>
    <lineage>
        <taxon>Bacteria</taxon>
        <taxon>Pseudomonadati</taxon>
        <taxon>Bacteroidota</taxon>
        <taxon>Flavobacteriia</taxon>
        <taxon>Flavobacteriales</taxon>
        <taxon>Weeksellaceae</taxon>
        <taxon>Chryseobacterium group</taxon>
        <taxon>Chryseobacterium</taxon>
    </lineage>
</organism>
<dbReference type="Proteomes" id="UP000661696">
    <property type="component" value="Unassembled WGS sequence"/>
</dbReference>
<sequence length="276" mass="31300">MKTKLLFFATLLAFTSCSNNDDEVSTEISQPVSQAPNKISCTFPLMAQSSPGKDPNYYFEYDGQGKVIKKIGGIMTFPSSTGGGSVFSNSIYTTVSYNGNTAIIGTYSSDFNVKLNKRSFEFDSQGRVVKSVIDSPYPEWEKHLTYTYDNAGKLVEISTQLPNMPYVPTDPNDYILTYIDRFTYDTSGNLQKVVATERRNNVDFLVLQETEFSNFDTAQNPFKRLALFDEYFYLSLSKNNPQKKITRYSQPGGGFSYNTQEWTNQYEPNGNLKLFY</sequence>
<evidence type="ECO:0008006" key="4">
    <source>
        <dbReference type="Google" id="ProtNLM"/>
    </source>
</evidence>
<dbReference type="PROSITE" id="PS51257">
    <property type="entry name" value="PROKAR_LIPOPROTEIN"/>
    <property type="match status" value="1"/>
</dbReference>
<proteinExistence type="predicted"/>
<keyword evidence="3" id="KW-1185">Reference proteome</keyword>
<comment type="caution">
    <text evidence="2">The sequence shown here is derived from an EMBL/GenBank/DDBJ whole genome shotgun (WGS) entry which is preliminary data.</text>
</comment>
<accession>A0ABS1QGD1</accession>
<reference evidence="2 3" key="1">
    <citation type="submission" date="2020-12" db="EMBL/GenBank/DDBJ databases">
        <title>Chryseobacterium endoalhailicus sp. nov., isolated from seed of leguminous plant.</title>
        <authorList>
            <person name="Zhang X."/>
        </authorList>
    </citation>
    <scope>NUCLEOTIDE SEQUENCE [LARGE SCALE GENOMIC DNA]</scope>
    <source>
        <strain evidence="2 3">L7</strain>
    </source>
</reference>
<keyword evidence="1" id="KW-0732">Signal</keyword>
<gene>
    <name evidence="2" type="ORF">JET18_10830</name>
</gene>
<evidence type="ECO:0000256" key="1">
    <source>
        <dbReference type="SAM" id="SignalP"/>
    </source>
</evidence>
<dbReference type="Gene3D" id="2.180.10.10">
    <property type="entry name" value="RHS repeat-associated core"/>
    <property type="match status" value="1"/>
</dbReference>
<dbReference type="EMBL" id="JAELVM010000002">
    <property type="protein sequence ID" value="MBL1221337.1"/>
    <property type="molecule type" value="Genomic_DNA"/>
</dbReference>
<evidence type="ECO:0000313" key="2">
    <source>
        <dbReference type="EMBL" id="MBL1221337.1"/>
    </source>
</evidence>
<dbReference type="RefSeq" id="WP_202090976.1">
    <property type="nucleotide sequence ID" value="NZ_JAELVM010000002.1"/>
</dbReference>
<feature type="signal peptide" evidence="1">
    <location>
        <begin position="1"/>
        <end position="20"/>
    </location>
</feature>
<protein>
    <recommendedName>
        <fullName evidence="4">YD repeat-containing protein</fullName>
    </recommendedName>
</protein>